<dbReference type="InterPro" id="IPR008840">
    <property type="entry name" value="Sipho_Gp157"/>
</dbReference>
<proteinExistence type="predicted"/>
<sequence length="160" mass="17588">MEVKSTMNLYEINSQILDCIDPETGEVMDIDRLEKLNMAKAEKVDNIACWVKNLEADVAAFEAQEKAFADRKAAAKRKIDSLKHYLTDALGGQNFSSDRCAVSFRRSKAVCVLDEAAVPAEYMTEMTTRAPNKTAIAALLKTGTAVPGCELVERVNPSVK</sequence>
<dbReference type="AlphaFoldDB" id="A0A2J4JRR0"/>
<dbReference type="EMBL" id="NMTS02000001">
    <property type="protein sequence ID" value="PLK30542.1"/>
    <property type="molecule type" value="Genomic_DNA"/>
</dbReference>
<name>A0A2J4JRR0_9FIRM</name>
<organism evidence="1 2">
    <name type="scientific">Faecalibacterium prausnitzii</name>
    <dbReference type="NCBI Taxonomy" id="853"/>
    <lineage>
        <taxon>Bacteria</taxon>
        <taxon>Bacillati</taxon>
        <taxon>Bacillota</taxon>
        <taxon>Clostridia</taxon>
        <taxon>Eubacteriales</taxon>
        <taxon>Oscillospiraceae</taxon>
        <taxon>Faecalibacterium</taxon>
    </lineage>
</organism>
<reference evidence="1 2" key="1">
    <citation type="journal article" date="2017" name="Front. Microbiol.">
        <title>New Insights into the Diversity of the Genus Faecalibacterium.</title>
        <authorList>
            <person name="Benevides L."/>
            <person name="Burman S."/>
            <person name="Martin R."/>
            <person name="Robert V."/>
            <person name="Thomas M."/>
            <person name="Miquel S."/>
            <person name="Chain F."/>
            <person name="Sokol H."/>
            <person name="Bermudez-Humaran L.G."/>
            <person name="Morrison M."/>
            <person name="Langella P."/>
            <person name="Azevedo V.A."/>
            <person name="Chatel J.M."/>
            <person name="Soares S."/>
        </authorList>
    </citation>
    <scope>NUCLEOTIDE SEQUENCE [LARGE SCALE GENOMIC DNA]</scope>
    <source>
        <strain evidence="1 2">CNCM I 4542</strain>
    </source>
</reference>
<accession>A0A2J4JRR0</accession>
<evidence type="ECO:0000313" key="2">
    <source>
        <dbReference type="Proteomes" id="UP000221015"/>
    </source>
</evidence>
<dbReference type="Pfam" id="PF05565">
    <property type="entry name" value="Sipho_Gp157"/>
    <property type="match status" value="1"/>
</dbReference>
<comment type="caution">
    <text evidence="1">The sequence shown here is derived from an EMBL/GenBank/DDBJ whole genome shotgun (WGS) entry which is preliminary data.</text>
</comment>
<protein>
    <recommendedName>
        <fullName evidence="3">Siphovirus Gp157</fullName>
    </recommendedName>
</protein>
<dbReference type="Proteomes" id="UP000221015">
    <property type="component" value="Unassembled WGS sequence"/>
</dbReference>
<evidence type="ECO:0008006" key="3">
    <source>
        <dbReference type="Google" id="ProtNLM"/>
    </source>
</evidence>
<gene>
    <name evidence="1" type="ORF">CGS50_002705</name>
</gene>
<evidence type="ECO:0000313" key="1">
    <source>
        <dbReference type="EMBL" id="PLK30542.1"/>
    </source>
</evidence>